<dbReference type="AlphaFoldDB" id="A0A3P1CXJ2"/>
<evidence type="ECO:0000313" key="2">
    <source>
        <dbReference type="Proteomes" id="UP000274271"/>
    </source>
</evidence>
<keyword evidence="2" id="KW-1185">Reference proteome</keyword>
<proteinExistence type="predicted"/>
<protein>
    <submittedName>
        <fullName evidence="1">Uncharacterized protein</fullName>
    </submittedName>
</protein>
<reference evidence="1 2" key="1">
    <citation type="submission" date="2018-11" db="EMBL/GenBank/DDBJ databases">
        <authorList>
            <person name="Zhou Z."/>
            <person name="Wang G."/>
        </authorList>
    </citation>
    <scope>NUCLEOTIDE SEQUENCE [LARGE SCALE GENOMIC DNA]</scope>
    <source>
        <strain evidence="1 2">KCTC42998</strain>
    </source>
</reference>
<sequence>MEPNTETKAAHFVAALEGIELTKEQHERISSGIQEVVMRELAHIDTQADIAIAKRFKFGSATIRPGDLINGVRLKLVQKGLFNG</sequence>
<dbReference type="EMBL" id="RQJP01000001">
    <property type="protein sequence ID" value="RRB18061.1"/>
    <property type="molecule type" value="Genomic_DNA"/>
</dbReference>
<dbReference type="RefSeq" id="WP_124905279.1">
    <property type="nucleotide sequence ID" value="NZ_RQJP01000001.1"/>
</dbReference>
<dbReference type="OrthoDB" id="963881at2"/>
<dbReference type="Proteomes" id="UP000274271">
    <property type="component" value="Unassembled WGS sequence"/>
</dbReference>
<comment type="caution">
    <text evidence="1">The sequence shown here is derived from an EMBL/GenBank/DDBJ whole genome shotgun (WGS) entry which is preliminary data.</text>
</comment>
<evidence type="ECO:0000313" key="1">
    <source>
        <dbReference type="EMBL" id="RRB18061.1"/>
    </source>
</evidence>
<accession>A0A3P1CXJ2</accession>
<organism evidence="1 2">
    <name type="scientific">Larkinella knui</name>
    <dbReference type="NCBI Taxonomy" id="2025310"/>
    <lineage>
        <taxon>Bacteria</taxon>
        <taxon>Pseudomonadati</taxon>
        <taxon>Bacteroidota</taxon>
        <taxon>Cytophagia</taxon>
        <taxon>Cytophagales</taxon>
        <taxon>Spirosomataceae</taxon>
        <taxon>Larkinella</taxon>
    </lineage>
</organism>
<gene>
    <name evidence="1" type="ORF">EHT87_07250</name>
</gene>
<name>A0A3P1CXJ2_9BACT</name>